<reference evidence="1" key="2">
    <citation type="submission" date="2018-05" db="EMBL/GenBank/DDBJ databases">
        <title>OgluRS3 (Oryza glumaepatula Reference Sequence Version 3).</title>
        <authorList>
            <person name="Zhang J."/>
            <person name="Kudrna D."/>
            <person name="Lee S."/>
            <person name="Talag J."/>
            <person name="Welchert J."/>
            <person name="Wing R.A."/>
        </authorList>
    </citation>
    <scope>NUCLEOTIDE SEQUENCE [LARGE SCALE GENOMIC DNA]</scope>
</reference>
<protein>
    <submittedName>
        <fullName evidence="1">Uncharacterized protein</fullName>
    </submittedName>
</protein>
<dbReference type="Proteomes" id="UP000026961">
    <property type="component" value="Chromosome 5"/>
</dbReference>
<sequence length="74" mass="7814">MTDESGLNQATFGINSSELIVKEGYTLPNGREYISVMATTAARSASSAPAGGDVMHLAMCRPLCHARNLKPDTS</sequence>
<organism evidence="1">
    <name type="scientific">Oryza glumipatula</name>
    <dbReference type="NCBI Taxonomy" id="40148"/>
    <lineage>
        <taxon>Eukaryota</taxon>
        <taxon>Viridiplantae</taxon>
        <taxon>Streptophyta</taxon>
        <taxon>Embryophyta</taxon>
        <taxon>Tracheophyta</taxon>
        <taxon>Spermatophyta</taxon>
        <taxon>Magnoliopsida</taxon>
        <taxon>Liliopsida</taxon>
        <taxon>Poales</taxon>
        <taxon>Poaceae</taxon>
        <taxon>BOP clade</taxon>
        <taxon>Oryzoideae</taxon>
        <taxon>Oryzeae</taxon>
        <taxon>Oryzinae</taxon>
        <taxon>Oryza</taxon>
    </lineage>
</organism>
<dbReference type="HOGENOM" id="CLU_2691773_0_0_1"/>
<dbReference type="EnsemblPlants" id="OGLUM05G19200.1">
    <property type="protein sequence ID" value="OGLUM05G19200.1"/>
    <property type="gene ID" value="OGLUM05G19200"/>
</dbReference>
<name>A0A0D9ZZU7_9ORYZ</name>
<accession>A0A0D9ZZU7</accession>
<dbReference type="AlphaFoldDB" id="A0A0D9ZZU7"/>
<evidence type="ECO:0000313" key="1">
    <source>
        <dbReference type="EnsemblPlants" id="OGLUM05G19200.1"/>
    </source>
</evidence>
<proteinExistence type="predicted"/>
<evidence type="ECO:0000313" key="2">
    <source>
        <dbReference type="Proteomes" id="UP000026961"/>
    </source>
</evidence>
<reference evidence="1" key="1">
    <citation type="submission" date="2015-04" db="UniProtKB">
        <authorList>
            <consortium name="EnsemblPlants"/>
        </authorList>
    </citation>
    <scope>IDENTIFICATION</scope>
</reference>
<keyword evidence="2" id="KW-1185">Reference proteome</keyword>
<dbReference type="Gramene" id="OGLUM05G19200.1">
    <property type="protein sequence ID" value="OGLUM05G19200.1"/>
    <property type="gene ID" value="OGLUM05G19200"/>
</dbReference>